<proteinExistence type="predicted"/>
<keyword evidence="2" id="KW-1185">Reference proteome</keyword>
<dbReference type="AlphaFoldDB" id="A0A448WQF7"/>
<reference evidence="1" key="1">
    <citation type="submission" date="2018-11" db="EMBL/GenBank/DDBJ databases">
        <authorList>
            <consortium name="Pathogen Informatics"/>
        </authorList>
    </citation>
    <scope>NUCLEOTIDE SEQUENCE</scope>
</reference>
<gene>
    <name evidence="1" type="ORF">PXEA_LOCUS11042</name>
</gene>
<dbReference type="Proteomes" id="UP000784294">
    <property type="component" value="Unassembled WGS sequence"/>
</dbReference>
<protein>
    <submittedName>
        <fullName evidence="1">Uncharacterized protein</fullName>
    </submittedName>
</protein>
<evidence type="ECO:0000313" key="2">
    <source>
        <dbReference type="Proteomes" id="UP000784294"/>
    </source>
</evidence>
<organism evidence="1 2">
    <name type="scientific">Protopolystoma xenopodis</name>
    <dbReference type="NCBI Taxonomy" id="117903"/>
    <lineage>
        <taxon>Eukaryota</taxon>
        <taxon>Metazoa</taxon>
        <taxon>Spiralia</taxon>
        <taxon>Lophotrochozoa</taxon>
        <taxon>Platyhelminthes</taxon>
        <taxon>Monogenea</taxon>
        <taxon>Polyopisthocotylea</taxon>
        <taxon>Polystomatidea</taxon>
        <taxon>Polystomatidae</taxon>
        <taxon>Protopolystoma</taxon>
    </lineage>
</organism>
<accession>A0A448WQF7</accession>
<comment type="caution">
    <text evidence="1">The sequence shown here is derived from an EMBL/GenBank/DDBJ whole genome shotgun (WGS) entry which is preliminary data.</text>
</comment>
<dbReference type="EMBL" id="CAAALY010033342">
    <property type="protein sequence ID" value="VEL17602.1"/>
    <property type="molecule type" value="Genomic_DNA"/>
</dbReference>
<evidence type="ECO:0000313" key="1">
    <source>
        <dbReference type="EMBL" id="VEL17602.1"/>
    </source>
</evidence>
<sequence length="138" mass="15322">MKNLLTQARQLMVPVSDFREEGSPLTRPRRQRATPNSNMLAKSLLWQKGWSISGRPSFFSAQPLQSRRTNATATVTATATKGPVSNAPSHHTLLAPACFSPASSAPTCEGYSLFRRPCLRAPVKRDELWGHPRRHDTI</sequence>
<name>A0A448WQF7_9PLAT</name>